<dbReference type="InterPro" id="IPR013216">
    <property type="entry name" value="Methyltransf_11"/>
</dbReference>
<accession>A0A1H2FLS4</accession>
<dbReference type="Gene3D" id="3.40.50.150">
    <property type="entry name" value="Vaccinia Virus protein VP39"/>
    <property type="match status" value="1"/>
</dbReference>
<gene>
    <name evidence="2" type="ORF">SAMN05216210_1653</name>
</gene>
<dbReference type="CDD" id="cd02440">
    <property type="entry name" value="AdoMet_MTases"/>
    <property type="match status" value="1"/>
</dbReference>
<dbReference type="Pfam" id="PF08241">
    <property type="entry name" value="Methyltransf_11"/>
    <property type="match status" value="1"/>
</dbReference>
<dbReference type="InterPro" id="IPR029063">
    <property type="entry name" value="SAM-dependent_MTases_sf"/>
</dbReference>
<organism evidence="2 3">
    <name type="scientific">Halopseudomonas salegens</name>
    <dbReference type="NCBI Taxonomy" id="1434072"/>
    <lineage>
        <taxon>Bacteria</taxon>
        <taxon>Pseudomonadati</taxon>
        <taxon>Pseudomonadota</taxon>
        <taxon>Gammaproteobacteria</taxon>
        <taxon>Pseudomonadales</taxon>
        <taxon>Pseudomonadaceae</taxon>
        <taxon>Halopseudomonas</taxon>
    </lineage>
</organism>
<dbReference type="Proteomes" id="UP000243924">
    <property type="component" value="Chromosome I"/>
</dbReference>
<proteinExistence type="predicted"/>
<keyword evidence="2" id="KW-0489">Methyltransferase</keyword>
<dbReference type="AlphaFoldDB" id="A0A1H2FLS4"/>
<dbReference type="STRING" id="1434072.SAMN05216210_1653"/>
<keyword evidence="3" id="KW-1185">Reference proteome</keyword>
<evidence type="ECO:0000313" key="2">
    <source>
        <dbReference type="EMBL" id="SDU08287.1"/>
    </source>
</evidence>
<name>A0A1H2FLS4_9GAMM</name>
<dbReference type="RefSeq" id="WP_092385882.1">
    <property type="nucleotide sequence ID" value="NZ_LT629787.1"/>
</dbReference>
<dbReference type="GO" id="GO:0032259">
    <property type="term" value="P:methylation"/>
    <property type="evidence" value="ECO:0007669"/>
    <property type="project" value="UniProtKB-KW"/>
</dbReference>
<reference evidence="3" key="1">
    <citation type="submission" date="2016-10" db="EMBL/GenBank/DDBJ databases">
        <authorList>
            <person name="Varghese N."/>
            <person name="Submissions S."/>
        </authorList>
    </citation>
    <scope>NUCLEOTIDE SEQUENCE [LARGE SCALE GENOMIC DNA]</scope>
    <source>
        <strain evidence="3">CECT 8338</strain>
    </source>
</reference>
<keyword evidence="2" id="KW-0808">Transferase</keyword>
<dbReference type="EMBL" id="LT629787">
    <property type="protein sequence ID" value="SDU08287.1"/>
    <property type="molecule type" value="Genomic_DNA"/>
</dbReference>
<sequence length="230" mass="26856">MKISKNHHNRKLHNWLAYDIGDQFLIKYVDRYNGTLYDLGCGESPYKDFFLTYADRYVGVDWTGSLHNTKADIAADLNKPFPIESDVADTIVSLSVLEHLCEPQNMLDEAFRILKPGGNIVLQVPWQWWIHEAPYDFFRYTPYGLKYMLEKAGFRDILVEAQSGFFSMWILKANYFSRRLIKGPKPLRWLIGAILSVIWFVNQKTAPLLDKLDRNWDLETSGYYVTARKS</sequence>
<evidence type="ECO:0000259" key="1">
    <source>
        <dbReference type="Pfam" id="PF08241"/>
    </source>
</evidence>
<evidence type="ECO:0000313" key="3">
    <source>
        <dbReference type="Proteomes" id="UP000243924"/>
    </source>
</evidence>
<dbReference type="OrthoDB" id="9816424at2"/>
<dbReference type="GO" id="GO:0008757">
    <property type="term" value="F:S-adenosylmethionine-dependent methyltransferase activity"/>
    <property type="evidence" value="ECO:0007669"/>
    <property type="project" value="InterPro"/>
</dbReference>
<feature type="domain" description="Methyltransferase type 11" evidence="1">
    <location>
        <begin position="38"/>
        <end position="121"/>
    </location>
</feature>
<protein>
    <submittedName>
        <fullName evidence="2">Methyltransferase domain-containing protein</fullName>
    </submittedName>
</protein>
<dbReference type="SUPFAM" id="SSF53335">
    <property type="entry name" value="S-adenosyl-L-methionine-dependent methyltransferases"/>
    <property type="match status" value="1"/>
</dbReference>